<sequence length="556" mass="63925">MALSFTEIEQDKWNNIKVLIVDDQLSCAQLVKSVLEKTAIKSIDIATCYQQAIQLCQNHRYDIVLFDFHLNQNINGGELLTLLRKKNIITSNCGVIFFSGDRSPEVISTTMGIDPDCFLTKPINVGTLKQRIRNVYHVCLQRKPIYDALDQNNTEQAIQLCRQLLREQGHNLHIEILLLELLMEQKQWQQAEQLLTLFKQRSQHHKLALIEAQLAAKQGGIKEAVRQLQLLIKQVPLCVNAYDELARLYQQNKQFESALSIAQQGLMLTPTIPHRALLVAQLAADMNEIEIFLQAGKTLSTHLPIIDNLWLIHFAEYTAIFEQIYTNQLSTQHSYRLQNEIKQIHQFATQRLQETQRYLLDAFANVVMARINYTEQQITKAKRRLFQGLKPFFGVMHQAPSIVMIDALPMLISFGETRLIGEIYQVLMTRSELDGHSQYRLSQLKEKQLIIENIRLLVSHLETAKINLSDDPKRAGALYKTILHDYPQCSEAILGYCDSLINQQDYQNPELLEYTKQLTTLPLPSPLAPWKKEIIEKQTSIQPMVINHLATNIQKA</sequence>
<dbReference type="InterPro" id="IPR052048">
    <property type="entry name" value="ST_Response_Regulator"/>
</dbReference>
<gene>
    <name evidence="4" type="ORF">CTM94_16780</name>
</gene>
<feature type="modified residue" description="4-aspartylphosphate" evidence="1">
    <location>
        <position position="67"/>
    </location>
</feature>
<dbReference type="InterPro" id="IPR011990">
    <property type="entry name" value="TPR-like_helical_dom_sf"/>
</dbReference>
<dbReference type="PANTHER" id="PTHR43228:SF1">
    <property type="entry name" value="TWO-COMPONENT RESPONSE REGULATOR ARR22"/>
    <property type="match status" value="1"/>
</dbReference>
<dbReference type="SUPFAM" id="SSF48452">
    <property type="entry name" value="TPR-like"/>
    <property type="match status" value="1"/>
</dbReference>
<keyword evidence="2" id="KW-0802">TPR repeat</keyword>
<feature type="domain" description="Response regulatory" evidence="3">
    <location>
        <begin position="17"/>
        <end position="136"/>
    </location>
</feature>
<evidence type="ECO:0000259" key="3">
    <source>
        <dbReference type="PROSITE" id="PS50110"/>
    </source>
</evidence>
<comment type="caution">
    <text evidence="4">The sequence shown here is derived from an EMBL/GenBank/DDBJ whole genome shotgun (WGS) entry which is preliminary data.</text>
</comment>
<dbReference type="InterPro" id="IPR019734">
    <property type="entry name" value="TPR_rpt"/>
</dbReference>
<reference evidence="4 5" key="1">
    <citation type="submission" date="2018-01" db="EMBL/GenBank/DDBJ databases">
        <title>Whole genome sequencing of Histamine producing bacteria.</title>
        <authorList>
            <person name="Butler K."/>
        </authorList>
    </citation>
    <scope>NUCLEOTIDE SEQUENCE [LARGE SCALE GENOMIC DNA]</scope>
    <source>
        <strain evidence="4 5">ATCC 25521</strain>
    </source>
</reference>
<dbReference type="EMBL" id="PYOI01000029">
    <property type="protein sequence ID" value="PSV79271.1"/>
    <property type="molecule type" value="Genomic_DNA"/>
</dbReference>
<dbReference type="InterPro" id="IPR001789">
    <property type="entry name" value="Sig_transdc_resp-reg_receiver"/>
</dbReference>
<evidence type="ECO:0000313" key="5">
    <source>
        <dbReference type="Proteomes" id="UP000241566"/>
    </source>
</evidence>
<proteinExistence type="predicted"/>
<protein>
    <submittedName>
        <fullName evidence="4">Response regulator</fullName>
    </submittedName>
</protein>
<feature type="repeat" description="TPR" evidence="2">
    <location>
        <begin position="239"/>
        <end position="272"/>
    </location>
</feature>
<dbReference type="InterPro" id="IPR011006">
    <property type="entry name" value="CheY-like_superfamily"/>
</dbReference>
<dbReference type="PROSITE" id="PS50005">
    <property type="entry name" value="TPR"/>
    <property type="match status" value="1"/>
</dbReference>
<dbReference type="Pfam" id="PF00072">
    <property type="entry name" value="Response_reg"/>
    <property type="match status" value="1"/>
</dbReference>
<accession>A0ABX5GCI2</accession>
<dbReference type="PROSITE" id="PS50110">
    <property type="entry name" value="RESPONSE_REGULATORY"/>
    <property type="match status" value="1"/>
</dbReference>
<dbReference type="SMART" id="SM00448">
    <property type="entry name" value="REC"/>
    <property type="match status" value="1"/>
</dbReference>
<evidence type="ECO:0000256" key="2">
    <source>
        <dbReference type="PROSITE-ProRule" id="PRU00339"/>
    </source>
</evidence>
<evidence type="ECO:0000256" key="1">
    <source>
        <dbReference type="PROSITE-ProRule" id="PRU00169"/>
    </source>
</evidence>
<dbReference type="Pfam" id="PF14559">
    <property type="entry name" value="TPR_19"/>
    <property type="match status" value="1"/>
</dbReference>
<keyword evidence="5" id="KW-1185">Reference proteome</keyword>
<dbReference type="Proteomes" id="UP000241566">
    <property type="component" value="Unassembled WGS sequence"/>
</dbReference>
<evidence type="ECO:0000313" key="4">
    <source>
        <dbReference type="EMBL" id="PSV79271.1"/>
    </source>
</evidence>
<dbReference type="PANTHER" id="PTHR43228">
    <property type="entry name" value="TWO-COMPONENT RESPONSE REGULATOR"/>
    <property type="match status" value="1"/>
</dbReference>
<dbReference type="RefSeq" id="WP_045063648.1">
    <property type="nucleotide sequence ID" value="NZ_CP131601.1"/>
</dbReference>
<name>A0ABX5GCI2_PHOLE</name>
<dbReference type="Gene3D" id="3.40.50.2300">
    <property type="match status" value="1"/>
</dbReference>
<dbReference type="Gene3D" id="1.25.40.10">
    <property type="entry name" value="Tetratricopeptide repeat domain"/>
    <property type="match status" value="2"/>
</dbReference>
<keyword evidence="1" id="KW-0597">Phosphoprotein</keyword>
<organism evidence="4 5">
    <name type="scientific">Photobacterium leiognathi</name>
    <dbReference type="NCBI Taxonomy" id="553611"/>
    <lineage>
        <taxon>Bacteria</taxon>
        <taxon>Pseudomonadati</taxon>
        <taxon>Pseudomonadota</taxon>
        <taxon>Gammaproteobacteria</taxon>
        <taxon>Vibrionales</taxon>
        <taxon>Vibrionaceae</taxon>
        <taxon>Photobacterium</taxon>
    </lineage>
</organism>
<dbReference type="SUPFAM" id="SSF52172">
    <property type="entry name" value="CheY-like"/>
    <property type="match status" value="1"/>
</dbReference>